<dbReference type="EMBL" id="VICG01000019">
    <property type="protein sequence ID" value="KAA8563609.1"/>
    <property type="molecule type" value="Genomic_DNA"/>
</dbReference>
<comment type="caution">
    <text evidence="2">The sequence shown here is derived from an EMBL/GenBank/DDBJ whole genome shotgun (WGS) entry which is preliminary data.</text>
</comment>
<keyword evidence="1" id="KW-0812">Transmembrane</keyword>
<gene>
    <name evidence="2" type="ORF">EYC84_010526</name>
</gene>
<feature type="transmembrane region" description="Helical" evidence="1">
    <location>
        <begin position="435"/>
        <end position="456"/>
    </location>
</feature>
<keyword evidence="1" id="KW-1133">Transmembrane helix</keyword>
<protein>
    <submittedName>
        <fullName evidence="2">Uncharacterized protein</fullName>
    </submittedName>
</protein>
<name>A0A5M9J6Z7_MONFR</name>
<dbReference type="AlphaFoldDB" id="A0A5M9J6Z7"/>
<sequence>MSLTLPKFLLEVYGEITLLYSQSHLNISSLYHVYTKQLSKELEVDIHANRWAVSEVYANYALNFITESQNEDLLRKRRSCWKRFCAARLWELHSDGSRSSEDVDEDSTRENERKRNVMDALLKALVKTWSKVAAVDTQRGKDISEHTANMNDAVMMESTFTNTTAATSALPILNAVPTAITTSSQGTHSNTNTINDYLTEILSYFWSLTPSAMTITGQMFKILISLFIKVISYFPLLVIVMGMTMLIMSPVWVWHVTVRWFENKPSGWMKSMKSWFEIWGADPYSDAGADGYGNESTHHNAGSDSSDWEPSFNNNGSFIPPLLPQIQNLQSVLRNLITESSKLQLSTTSTNIYNPEDVHNLDRTSCFRKYSDDLITASMTSTNILRSIIKDASRALNKLERVIDRRLILPRNCIVAFRQGSEETPCISVSEWERVWMITLVILGLGMIGLGIRRYCRHRRDSSSTSTSSHQSSDWSQWLIFLGGFLILGLPLFEYVTLYQRSPSLILAESTYSLQETLLSYHTIQTSKVPSLVDLFTQMTSCVQEIEAKTTDLHGTQQRLLYTTEKRDKELGASFWSWMPPRLTSKKYIEEVNLIKRNKKAFQNLEEIAKKISSEGEKVKRIVRRVGGWMEGVENKGMMGEGKIDIGGRNMMEDGIGLNEVEELKELKREINWIRETLHRLRQIVE</sequence>
<keyword evidence="1" id="KW-0472">Membrane</keyword>
<accession>A0A5M9J6Z7</accession>
<evidence type="ECO:0000313" key="3">
    <source>
        <dbReference type="Proteomes" id="UP000322873"/>
    </source>
</evidence>
<keyword evidence="3" id="KW-1185">Reference proteome</keyword>
<dbReference type="Proteomes" id="UP000322873">
    <property type="component" value="Unassembled WGS sequence"/>
</dbReference>
<organism evidence="2 3">
    <name type="scientific">Monilinia fructicola</name>
    <name type="common">Brown rot fungus</name>
    <name type="synonym">Ciboria fructicola</name>
    <dbReference type="NCBI Taxonomy" id="38448"/>
    <lineage>
        <taxon>Eukaryota</taxon>
        <taxon>Fungi</taxon>
        <taxon>Dikarya</taxon>
        <taxon>Ascomycota</taxon>
        <taxon>Pezizomycotina</taxon>
        <taxon>Leotiomycetes</taxon>
        <taxon>Helotiales</taxon>
        <taxon>Sclerotiniaceae</taxon>
        <taxon>Monilinia</taxon>
    </lineage>
</organism>
<dbReference type="VEuPathDB" id="FungiDB:MFRU_069g00010"/>
<feature type="transmembrane region" description="Helical" evidence="1">
    <location>
        <begin position="477"/>
        <end position="498"/>
    </location>
</feature>
<feature type="transmembrane region" description="Helical" evidence="1">
    <location>
        <begin position="230"/>
        <end position="254"/>
    </location>
</feature>
<evidence type="ECO:0000256" key="1">
    <source>
        <dbReference type="SAM" id="Phobius"/>
    </source>
</evidence>
<proteinExistence type="predicted"/>
<evidence type="ECO:0000313" key="2">
    <source>
        <dbReference type="EMBL" id="KAA8563609.1"/>
    </source>
</evidence>
<reference evidence="2 3" key="1">
    <citation type="submission" date="2019-06" db="EMBL/GenBank/DDBJ databases">
        <title>Genome Sequence of the Brown Rot Fungal Pathogen Monilinia fructicola.</title>
        <authorList>
            <person name="De Miccolis Angelini R.M."/>
            <person name="Landi L."/>
            <person name="Abate D."/>
            <person name="Pollastro S."/>
            <person name="Romanazzi G."/>
            <person name="Faretra F."/>
        </authorList>
    </citation>
    <scope>NUCLEOTIDE SEQUENCE [LARGE SCALE GENOMIC DNA]</scope>
    <source>
        <strain evidence="2 3">Mfrc123</strain>
    </source>
</reference>